<dbReference type="Proteomes" id="UP000051373">
    <property type="component" value="Unassembled WGS sequence"/>
</dbReference>
<reference evidence="4 5" key="1">
    <citation type="journal article" date="2015" name="Microbiome">
        <title>Genomic resolution of linkages in carbon, nitrogen, and sulfur cycling among widespread estuary sediment bacteria.</title>
        <authorList>
            <person name="Baker B.J."/>
            <person name="Lazar C.S."/>
            <person name="Teske A.P."/>
            <person name="Dick G.J."/>
        </authorList>
    </citation>
    <scope>NUCLEOTIDE SEQUENCE [LARGE SCALE GENOMIC DNA]</scope>
    <source>
        <strain evidence="4">SM23_42</strain>
    </source>
</reference>
<gene>
    <name evidence="4" type="ORF">AMJ83_05525</name>
</gene>
<accession>A0A0S8FSG8</accession>
<evidence type="ECO:0000313" key="4">
    <source>
        <dbReference type="EMBL" id="KPK63663.1"/>
    </source>
</evidence>
<dbReference type="SUPFAM" id="SSF53383">
    <property type="entry name" value="PLP-dependent transferases"/>
    <property type="match status" value="1"/>
</dbReference>
<comment type="caution">
    <text evidence="4">The sequence shown here is derived from an EMBL/GenBank/DDBJ whole genome shotgun (WGS) entry which is preliminary data.</text>
</comment>
<keyword evidence="2" id="KW-0808">Transferase</keyword>
<evidence type="ECO:0000313" key="5">
    <source>
        <dbReference type="Proteomes" id="UP000051373"/>
    </source>
</evidence>
<proteinExistence type="predicted"/>
<dbReference type="InterPro" id="IPR050087">
    <property type="entry name" value="AON_synthase_class-II"/>
</dbReference>
<dbReference type="PANTHER" id="PTHR13693">
    <property type="entry name" value="CLASS II AMINOTRANSFERASE/8-AMINO-7-OXONONANOATE SYNTHASE"/>
    <property type="match status" value="1"/>
</dbReference>
<dbReference type="InterPro" id="IPR015424">
    <property type="entry name" value="PyrdxlP-dep_Trfase"/>
</dbReference>
<dbReference type="InterPro" id="IPR004839">
    <property type="entry name" value="Aminotransferase_I/II_large"/>
</dbReference>
<name>A0A0S8FSG8_UNCW3</name>
<dbReference type="EMBL" id="LJUJ01000009">
    <property type="protein sequence ID" value="KPK63663.1"/>
    <property type="molecule type" value="Genomic_DNA"/>
</dbReference>
<protein>
    <recommendedName>
        <fullName evidence="3">Aminotransferase class I/classII large domain-containing protein</fullName>
    </recommendedName>
</protein>
<feature type="domain" description="Aminotransferase class I/classII large" evidence="3">
    <location>
        <begin position="58"/>
        <end position="347"/>
    </location>
</feature>
<evidence type="ECO:0000256" key="1">
    <source>
        <dbReference type="ARBA" id="ARBA00001933"/>
    </source>
</evidence>
<dbReference type="STRING" id="1703779.AMJ83_05525"/>
<dbReference type="GO" id="GO:0016740">
    <property type="term" value="F:transferase activity"/>
    <property type="evidence" value="ECO:0007669"/>
    <property type="project" value="UniProtKB-KW"/>
</dbReference>
<organism evidence="4 5">
    <name type="scientific">candidate division WOR_3 bacterium SM23_42</name>
    <dbReference type="NCBI Taxonomy" id="1703779"/>
    <lineage>
        <taxon>Bacteria</taxon>
        <taxon>Bacteria division WOR-3</taxon>
    </lineage>
</organism>
<dbReference type="Gene3D" id="3.90.1150.10">
    <property type="entry name" value="Aspartate Aminotransferase, domain 1"/>
    <property type="match status" value="1"/>
</dbReference>
<evidence type="ECO:0000259" key="3">
    <source>
        <dbReference type="Pfam" id="PF00155"/>
    </source>
</evidence>
<dbReference type="Pfam" id="PF00155">
    <property type="entry name" value="Aminotran_1_2"/>
    <property type="match status" value="1"/>
</dbReference>
<sequence length="365" mass="42160">MKPFQVHLFSEEGKIPESVPPEPSFVYGNKRYLNFLHFDCLHLKNSEFLRETARTNIEARGIVPTDARAEIMANLQDFMLEVKRLESLLFFPDEISMTFALISIFGPRTTFFIDYETSPSLMNVLQYRHIEYYDFHDIDQLEKRLDAYSEKVMFIDGIYEWLGNIAPVNNLVKLAKEKECIIIANELNSFGLLGREGRGFVDLCNAYEDINIDIGSFSRYLGGFGCYVGAKKYLINKIRENVGHITDFVPQFMLAVNLAGLEIIKDRTKSKEVYNKLWKNSRYFITNLKQMGFETVSETPLVVVSFSNNEEAGEFTRRLIDEQVIVSQKKERIRLCLSVEHSKEDLDFCLHKFEVIGNALGIVKT</sequence>
<dbReference type="AlphaFoldDB" id="A0A0S8FSG8"/>
<comment type="cofactor">
    <cofactor evidence="1">
        <name>pyridoxal 5'-phosphate</name>
        <dbReference type="ChEBI" id="CHEBI:597326"/>
    </cofactor>
</comment>
<dbReference type="GO" id="GO:0030170">
    <property type="term" value="F:pyridoxal phosphate binding"/>
    <property type="evidence" value="ECO:0007669"/>
    <property type="project" value="InterPro"/>
</dbReference>
<dbReference type="InterPro" id="IPR015422">
    <property type="entry name" value="PyrdxlP-dep_Trfase_small"/>
</dbReference>
<dbReference type="Gene3D" id="3.40.640.10">
    <property type="entry name" value="Type I PLP-dependent aspartate aminotransferase-like (Major domain)"/>
    <property type="match status" value="1"/>
</dbReference>
<dbReference type="InterPro" id="IPR015421">
    <property type="entry name" value="PyrdxlP-dep_Trfase_major"/>
</dbReference>
<evidence type="ECO:0000256" key="2">
    <source>
        <dbReference type="ARBA" id="ARBA00022679"/>
    </source>
</evidence>